<accession>A0A4R6TPZ3</accession>
<evidence type="ECO:0000313" key="2">
    <source>
        <dbReference type="Proteomes" id="UP000295390"/>
    </source>
</evidence>
<sequence>MGAVVKEDYIVIEELVRNMASDFIAEAFVGELEYLLDKNILDTLIVKNHGMNARAQSKDVLYVDSVFTSQDVDFKENIVVHLSKSSIYHQLPEIFFYPLSLGVNSSNKKEVVNTIRKNREKEKRDLDFFTFFDTEIFKEKVKINNRSLNFFSDKRSKKNLVDIFKQIVNADLLISDESFYKLFLNLCKSEVFKENLPELEKLIHTVLGLKVKIDYVPSVINESPFLSLGDAVLGVDLGLSGQVYSEIDDVKVEVQLENDIENFKTLERNTLMIKEVLSFFLISSRKINITFKSNPTQGFILSEKFLGYNSYLN</sequence>
<organism evidence="1 2">
    <name type="scientific">Tenacibaculum caenipelagi</name>
    <dbReference type="NCBI Taxonomy" id="1325435"/>
    <lineage>
        <taxon>Bacteria</taxon>
        <taxon>Pseudomonadati</taxon>
        <taxon>Bacteroidota</taxon>
        <taxon>Flavobacteriia</taxon>
        <taxon>Flavobacteriales</taxon>
        <taxon>Flavobacteriaceae</taxon>
        <taxon>Tenacibaculum</taxon>
    </lineage>
</organism>
<name>A0A4R6TPZ3_9FLAO</name>
<dbReference type="AlphaFoldDB" id="A0A4R6TPZ3"/>
<gene>
    <name evidence="1" type="ORF">DFQ07_0702</name>
</gene>
<keyword evidence="2" id="KW-1185">Reference proteome</keyword>
<reference evidence="1 2" key="1">
    <citation type="submission" date="2019-03" db="EMBL/GenBank/DDBJ databases">
        <title>Genomic Encyclopedia of Type Strains, Phase III (KMG-III): the genomes of soil and plant-associated and newly described type strains.</title>
        <authorList>
            <person name="Whitman W."/>
        </authorList>
    </citation>
    <scope>NUCLEOTIDE SEQUENCE [LARGE SCALE GENOMIC DNA]</scope>
    <source>
        <strain evidence="1 2">CECT 8283</strain>
    </source>
</reference>
<comment type="caution">
    <text evidence="1">The sequence shown here is derived from an EMBL/GenBank/DDBJ whole genome shotgun (WGS) entry which is preliminary data.</text>
</comment>
<evidence type="ECO:0000313" key="1">
    <source>
        <dbReference type="EMBL" id="TDQ30359.1"/>
    </source>
</evidence>
<dbReference type="Proteomes" id="UP000295390">
    <property type="component" value="Unassembled WGS sequence"/>
</dbReference>
<dbReference type="RefSeq" id="WP_133534869.1">
    <property type="nucleotide sequence ID" value="NZ_SNYH01000001.1"/>
</dbReference>
<dbReference type="OrthoDB" id="1411058at2"/>
<proteinExistence type="predicted"/>
<evidence type="ECO:0008006" key="3">
    <source>
        <dbReference type="Google" id="ProtNLM"/>
    </source>
</evidence>
<dbReference type="EMBL" id="SNYH01000001">
    <property type="protein sequence ID" value="TDQ30359.1"/>
    <property type="molecule type" value="Genomic_DNA"/>
</dbReference>
<protein>
    <recommendedName>
        <fullName evidence="3">Type VI secretion system (T6SS) VasB/ImpH family protein</fullName>
    </recommendedName>
</protein>